<accession>A0A381RVE5</accession>
<sequence>MYQLKTVLLVIISANLLDLEANWVIQKGNLFQKSTLPMVKTIPSFSFNT</sequence>
<gene>
    <name evidence="1" type="ORF">METZ01_LOCUS47822</name>
</gene>
<dbReference type="EMBL" id="UINC01002282">
    <property type="protein sequence ID" value="SUZ94968.1"/>
    <property type="molecule type" value="Genomic_DNA"/>
</dbReference>
<evidence type="ECO:0000313" key="1">
    <source>
        <dbReference type="EMBL" id="SUZ94968.1"/>
    </source>
</evidence>
<proteinExistence type="predicted"/>
<protein>
    <submittedName>
        <fullName evidence="1">Uncharacterized protein</fullName>
    </submittedName>
</protein>
<organism evidence="1">
    <name type="scientific">marine metagenome</name>
    <dbReference type="NCBI Taxonomy" id="408172"/>
    <lineage>
        <taxon>unclassified sequences</taxon>
        <taxon>metagenomes</taxon>
        <taxon>ecological metagenomes</taxon>
    </lineage>
</organism>
<reference evidence="1" key="1">
    <citation type="submission" date="2018-05" db="EMBL/GenBank/DDBJ databases">
        <authorList>
            <person name="Lanie J.A."/>
            <person name="Ng W.-L."/>
            <person name="Kazmierczak K.M."/>
            <person name="Andrzejewski T.M."/>
            <person name="Davidsen T.M."/>
            <person name="Wayne K.J."/>
            <person name="Tettelin H."/>
            <person name="Glass J.I."/>
            <person name="Rusch D."/>
            <person name="Podicherti R."/>
            <person name="Tsui H.-C.T."/>
            <person name="Winkler M.E."/>
        </authorList>
    </citation>
    <scope>NUCLEOTIDE SEQUENCE</scope>
</reference>
<dbReference type="AlphaFoldDB" id="A0A381RVE5"/>
<name>A0A381RVE5_9ZZZZ</name>